<feature type="domain" description="HTH luxR-type" evidence="7">
    <location>
        <begin position="139"/>
        <end position="204"/>
    </location>
</feature>
<dbReference type="RefSeq" id="WP_130140922.1">
    <property type="nucleotide sequence ID" value="NZ_SGIT01000001.1"/>
</dbReference>
<dbReference type="SMART" id="SM00448">
    <property type="entry name" value="REC"/>
    <property type="match status" value="1"/>
</dbReference>
<keyword evidence="10" id="KW-1185">Reference proteome</keyword>
<dbReference type="PANTHER" id="PTHR43214">
    <property type="entry name" value="TWO-COMPONENT RESPONSE REGULATOR"/>
    <property type="match status" value="1"/>
</dbReference>
<dbReference type="SUPFAM" id="SSF46894">
    <property type="entry name" value="C-terminal effector domain of the bipartite response regulators"/>
    <property type="match status" value="1"/>
</dbReference>
<dbReference type="AlphaFoldDB" id="A0A4Q6Y0G7"/>
<dbReference type="PRINTS" id="PR00038">
    <property type="entry name" value="HTHLUXR"/>
</dbReference>
<accession>A0A4Q6Y0G7</accession>
<dbReference type="Gene3D" id="3.40.50.2300">
    <property type="match status" value="1"/>
</dbReference>
<evidence type="ECO:0000256" key="1">
    <source>
        <dbReference type="ARBA" id="ARBA00022553"/>
    </source>
</evidence>
<evidence type="ECO:0000259" key="7">
    <source>
        <dbReference type="PROSITE" id="PS50043"/>
    </source>
</evidence>
<evidence type="ECO:0000313" key="10">
    <source>
        <dbReference type="Proteomes" id="UP000292855"/>
    </source>
</evidence>
<dbReference type="InterPro" id="IPR016032">
    <property type="entry name" value="Sig_transdc_resp-reg_C-effctor"/>
</dbReference>
<dbReference type="OrthoDB" id="9797341at2"/>
<evidence type="ECO:0000256" key="6">
    <source>
        <dbReference type="PROSITE-ProRule" id="PRU00169"/>
    </source>
</evidence>
<reference evidence="9 10" key="1">
    <citation type="submission" date="2019-02" db="EMBL/GenBank/DDBJ databases">
        <authorList>
            <person name="Li Y."/>
        </authorList>
    </citation>
    <scope>NUCLEOTIDE SEQUENCE [LARGE SCALE GENOMIC DNA]</scope>
    <source>
        <strain evidence="9 10">30C10-4-7</strain>
    </source>
</reference>
<dbReference type="InterPro" id="IPR058245">
    <property type="entry name" value="NreC/VraR/RcsB-like_REC"/>
</dbReference>
<evidence type="ECO:0000256" key="3">
    <source>
        <dbReference type="ARBA" id="ARBA00023015"/>
    </source>
</evidence>
<gene>
    <name evidence="9" type="ORF">EWE74_07885</name>
</gene>
<dbReference type="SMART" id="SM00421">
    <property type="entry name" value="HTH_LUXR"/>
    <property type="match status" value="1"/>
</dbReference>
<dbReference type="GO" id="GO:0003677">
    <property type="term" value="F:DNA binding"/>
    <property type="evidence" value="ECO:0007669"/>
    <property type="project" value="UniProtKB-KW"/>
</dbReference>
<dbReference type="SUPFAM" id="SSF52172">
    <property type="entry name" value="CheY-like"/>
    <property type="match status" value="1"/>
</dbReference>
<dbReference type="InterPro" id="IPR001789">
    <property type="entry name" value="Sig_transdc_resp-reg_receiver"/>
</dbReference>
<keyword evidence="2" id="KW-0902">Two-component regulatory system</keyword>
<dbReference type="PANTHER" id="PTHR43214:SF3">
    <property type="entry name" value="RESPONSE REGULATOR UVRY"/>
    <property type="match status" value="1"/>
</dbReference>
<sequence length="206" mass="23143">MDNVISVIIIDDHPLVLNGFEFILNRNANILLKKTFTRAKDAVDFLETEQIDVVLMDINMPDMNGIDATEIIRKSYPDTRIIAISNLNEGSIASRMMQAGAAGYLLKNVSAEELIDAIQAVYQGEQVLSKEMSDVLSDKQDTVPKITEREREVLALMAKGYTTPKIGELMFISPLTVESHRRNLLQKFRVSNSVSLIHKATEMKFI</sequence>
<dbReference type="Pfam" id="PF00072">
    <property type="entry name" value="Response_reg"/>
    <property type="match status" value="1"/>
</dbReference>
<evidence type="ECO:0000259" key="8">
    <source>
        <dbReference type="PROSITE" id="PS50110"/>
    </source>
</evidence>
<dbReference type="PROSITE" id="PS50043">
    <property type="entry name" value="HTH_LUXR_2"/>
    <property type="match status" value="1"/>
</dbReference>
<dbReference type="PROSITE" id="PS50110">
    <property type="entry name" value="RESPONSE_REGULATORY"/>
    <property type="match status" value="1"/>
</dbReference>
<evidence type="ECO:0000256" key="5">
    <source>
        <dbReference type="ARBA" id="ARBA00023163"/>
    </source>
</evidence>
<keyword evidence="1 6" id="KW-0597">Phosphoprotein</keyword>
<dbReference type="GO" id="GO:0006355">
    <property type="term" value="P:regulation of DNA-templated transcription"/>
    <property type="evidence" value="ECO:0007669"/>
    <property type="project" value="InterPro"/>
</dbReference>
<evidence type="ECO:0000256" key="2">
    <source>
        <dbReference type="ARBA" id="ARBA00023012"/>
    </source>
</evidence>
<dbReference type="Pfam" id="PF00196">
    <property type="entry name" value="GerE"/>
    <property type="match status" value="1"/>
</dbReference>
<keyword evidence="3" id="KW-0805">Transcription regulation</keyword>
<protein>
    <submittedName>
        <fullName evidence="9">Response regulator transcription factor</fullName>
    </submittedName>
</protein>
<comment type="caution">
    <text evidence="9">The sequence shown here is derived from an EMBL/GenBank/DDBJ whole genome shotgun (WGS) entry which is preliminary data.</text>
</comment>
<dbReference type="Proteomes" id="UP000292855">
    <property type="component" value="Unassembled WGS sequence"/>
</dbReference>
<dbReference type="GO" id="GO:0000160">
    <property type="term" value="P:phosphorelay signal transduction system"/>
    <property type="evidence" value="ECO:0007669"/>
    <property type="project" value="UniProtKB-KW"/>
</dbReference>
<dbReference type="CDD" id="cd06170">
    <property type="entry name" value="LuxR_C_like"/>
    <property type="match status" value="1"/>
</dbReference>
<feature type="domain" description="Response regulatory" evidence="8">
    <location>
        <begin position="6"/>
        <end position="122"/>
    </location>
</feature>
<dbReference type="InterPro" id="IPR039420">
    <property type="entry name" value="WalR-like"/>
</dbReference>
<dbReference type="InterPro" id="IPR000792">
    <property type="entry name" value="Tscrpt_reg_LuxR_C"/>
</dbReference>
<keyword evidence="5" id="KW-0804">Transcription</keyword>
<evidence type="ECO:0000256" key="4">
    <source>
        <dbReference type="ARBA" id="ARBA00023125"/>
    </source>
</evidence>
<name>A0A4Q6Y0G7_9SPHI</name>
<dbReference type="PROSITE" id="PS00622">
    <property type="entry name" value="HTH_LUXR_1"/>
    <property type="match status" value="1"/>
</dbReference>
<organism evidence="9 10">
    <name type="scientific">Sphingobacterium corticibacterium</name>
    <dbReference type="NCBI Taxonomy" id="2484746"/>
    <lineage>
        <taxon>Bacteria</taxon>
        <taxon>Pseudomonadati</taxon>
        <taxon>Bacteroidota</taxon>
        <taxon>Sphingobacteriia</taxon>
        <taxon>Sphingobacteriales</taxon>
        <taxon>Sphingobacteriaceae</taxon>
        <taxon>Sphingobacterium</taxon>
    </lineage>
</organism>
<dbReference type="EMBL" id="SGIT01000001">
    <property type="protein sequence ID" value="RZF62697.1"/>
    <property type="molecule type" value="Genomic_DNA"/>
</dbReference>
<evidence type="ECO:0000313" key="9">
    <source>
        <dbReference type="EMBL" id="RZF62697.1"/>
    </source>
</evidence>
<dbReference type="InterPro" id="IPR011006">
    <property type="entry name" value="CheY-like_superfamily"/>
</dbReference>
<proteinExistence type="predicted"/>
<keyword evidence="4" id="KW-0238">DNA-binding</keyword>
<dbReference type="CDD" id="cd17535">
    <property type="entry name" value="REC_NarL-like"/>
    <property type="match status" value="1"/>
</dbReference>
<feature type="modified residue" description="4-aspartylphosphate" evidence="6">
    <location>
        <position position="57"/>
    </location>
</feature>